<keyword evidence="4" id="KW-1185">Reference proteome</keyword>
<dbReference type="EMBL" id="CP041730">
    <property type="protein sequence ID" value="QDQ27679.1"/>
    <property type="molecule type" value="Genomic_DNA"/>
</dbReference>
<name>A0A516S9P1_9NEIS</name>
<dbReference type="RefSeq" id="WP_143855781.1">
    <property type="nucleotide sequence ID" value="NZ_CP041730.1"/>
</dbReference>
<evidence type="ECO:0000313" key="2">
    <source>
        <dbReference type="EMBL" id="QDQ27679.1"/>
    </source>
</evidence>
<sequence>MARLSLVEHQAVARASAPLYCFTRIPLTPQQCEFGDMCVARLLDLRDDLGEVIEQLAHAEISVGPSFFEISNAGAAAERAIYCIILQILERYTLTQAAKAARRAP</sequence>
<protein>
    <submittedName>
        <fullName evidence="1">Uncharacterized protein</fullName>
    </submittedName>
</protein>
<accession>A0A516S9P1</accession>
<dbReference type="KEGG" id="cari:FNU76_00030"/>
<reference evidence="4" key="1">
    <citation type="submission" date="2019-07" db="EMBL/GenBank/DDBJ databases">
        <title>Chitinimonas sp. nov., isolated from Ny-Alesund, arctica soil.</title>
        <authorList>
            <person name="Xu Q."/>
            <person name="Peng F."/>
        </authorList>
    </citation>
    <scope>NUCLEOTIDE SEQUENCE [LARGE SCALE GENOMIC DNA]</scope>
    <source>
        <strain evidence="4">R3-44</strain>
    </source>
</reference>
<dbReference type="AlphaFoldDB" id="A0A516S9P1"/>
<proteinExistence type="predicted"/>
<gene>
    <name evidence="1" type="ORF">FNU76_00030</name>
    <name evidence="2" type="ORF">FNU76_15715</name>
    <name evidence="3" type="ORF">FNU76_23960</name>
</gene>
<reference evidence="1" key="2">
    <citation type="journal article" date="2020" name="Int. J. Syst. Evol. Microbiol.">
        <title>Chitinimonas arctica sp. nov., isolated from Arctic tundra soil.</title>
        <authorList>
            <person name="Xu Q."/>
            <person name="Jiang F."/>
            <person name="Da X."/>
            <person name="Zhang Y."/>
            <person name="Geng Y."/>
            <person name="Qin K."/>
            <person name="Liu J."/>
            <person name="Peng F."/>
        </authorList>
    </citation>
    <scope>NUCLEOTIDE SEQUENCE</scope>
    <source>
        <strain evidence="1">R3-44</strain>
    </source>
</reference>
<evidence type="ECO:0000313" key="4">
    <source>
        <dbReference type="Proteomes" id="UP000317550"/>
    </source>
</evidence>
<dbReference type="EMBL" id="CP041730">
    <property type="protein sequence ID" value="QDQ24856.1"/>
    <property type="molecule type" value="Genomic_DNA"/>
</dbReference>
<dbReference type="Proteomes" id="UP000317550">
    <property type="component" value="Chromosome"/>
</dbReference>
<dbReference type="KEGG" id="cari:FNU76_23960"/>
<organism evidence="1 4">
    <name type="scientific">Chitinimonas arctica</name>
    <dbReference type="NCBI Taxonomy" id="2594795"/>
    <lineage>
        <taxon>Bacteria</taxon>
        <taxon>Pseudomonadati</taxon>
        <taxon>Pseudomonadota</taxon>
        <taxon>Betaproteobacteria</taxon>
        <taxon>Neisseriales</taxon>
        <taxon>Chitinibacteraceae</taxon>
        <taxon>Chitinimonas</taxon>
    </lineage>
</organism>
<dbReference type="KEGG" id="cari:FNU76_15715"/>
<dbReference type="EMBL" id="CP041730">
    <property type="protein sequence ID" value="QDQ29160.1"/>
    <property type="molecule type" value="Genomic_DNA"/>
</dbReference>
<evidence type="ECO:0000313" key="1">
    <source>
        <dbReference type="EMBL" id="QDQ24856.1"/>
    </source>
</evidence>
<evidence type="ECO:0000313" key="3">
    <source>
        <dbReference type="EMBL" id="QDQ29160.1"/>
    </source>
</evidence>